<dbReference type="GO" id="GO:0004519">
    <property type="term" value="F:endonuclease activity"/>
    <property type="evidence" value="ECO:0007669"/>
    <property type="project" value="UniProtKB-KW"/>
</dbReference>
<gene>
    <name evidence="1" type="ORF">EVB73_003</name>
</gene>
<keyword evidence="1" id="KW-0378">Hydrolase</keyword>
<proteinExistence type="predicted"/>
<reference evidence="1" key="1">
    <citation type="submission" date="2020-01" db="EMBL/GenBank/DDBJ databases">
        <title>Patterns of diversity and host range of bacteriophage communities associated with bean-nodulatin bacteria.</title>
        <authorList>
            <person name="Vann Cauwenberghe J."/>
            <person name="Santamaria R.I."/>
            <person name="Bustos P."/>
            <person name="Juarez S."/>
            <person name="Gonzalez V."/>
        </authorList>
    </citation>
    <scope>NUCLEOTIDE SEQUENCE</scope>
</reference>
<dbReference type="GO" id="GO:0003676">
    <property type="term" value="F:nucleic acid binding"/>
    <property type="evidence" value="ECO:0007669"/>
    <property type="project" value="InterPro"/>
</dbReference>
<keyword evidence="1" id="KW-0255">Endonuclease</keyword>
<dbReference type="Proteomes" id="UP000649522">
    <property type="component" value="Segment"/>
</dbReference>
<dbReference type="EMBL" id="MN988501">
    <property type="protein sequence ID" value="QIG68939.1"/>
    <property type="molecule type" value="Genomic_DNA"/>
</dbReference>
<name>A0A7S5RBF8_9CAUD</name>
<sequence>MARAKSSIDPSVVGTKAGALITPEQIAASGTEHAHQAAFFQWIALTGGKAMGKTRLIFAVPNGGDRKASVAASLKAEGVKSGVPDVCWPIPVRTPWADYHGLWIELKRPGLEKTKDGGRSEKQIEWHRDLVEQHYAVVLAFGWQSMAWAAWLYWSGELRMPTDGDAMWATAVSEAPII</sequence>
<dbReference type="Gene3D" id="3.40.1350.10">
    <property type="match status" value="1"/>
</dbReference>
<keyword evidence="1" id="KW-0540">Nuclease</keyword>
<protein>
    <submittedName>
        <fullName evidence="1">VRR-NUC endonuclease domain-containing protein</fullName>
    </submittedName>
</protein>
<accession>A0A7S5RBF8</accession>
<dbReference type="InterPro" id="IPR011856">
    <property type="entry name" value="tRNA_endonuc-like_dom_sf"/>
</dbReference>
<evidence type="ECO:0000313" key="1">
    <source>
        <dbReference type="EMBL" id="QIG68939.1"/>
    </source>
</evidence>
<organism evidence="1 2">
    <name type="scientific">Rhizobium phage RHph_Y3_43</name>
    <dbReference type="NCBI Taxonomy" id="2509778"/>
    <lineage>
        <taxon>Viruses</taxon>
        <taxon>Duplodnaviria</taxon>
        <taxon>Heunggongvirae</taxon>
        <taxon>Uroviricota</taxon>
        <taxon>Caudoviricetes</taxon>
        <taxon>Kleczkowskavirus</taxon>
        <taxon>Kleczkowskavirus RHEph4</taxon>
    </lineage>
</organism>
<evidence type="ECO:0000313" key="2">
    <source>
        <dbReference type="Proteomes" id="UP000649522"/>
    </source>
</evidence>